<evidence type="ECO:0000256" key="9">
    <source>
        <dbReference type="ARBA" id="ARBA00032370"/>
    </source>
</evidence>
<dbReference type="EMBL" id="JBHSSW010000003">
    <property type="protein sequence ID" value="MFC6196826.1"/>
    <property type="molecule type" value="Genomic_DNA"/>
</dbReference>
<feature type="transmembrane region" description="Helical" evidence="16">
    <location>
        <begin position="176"/>
        <end position="208"/>
    </location>
</feature>
<evidence type="ECO:0000256" key="8">
    <source>
        <dbReference type="ARBA" id="ARBA00023136"/>
    </source>
</evidence>
<dbReference type="PROSITE" id="PS00428">
    <property type="entry name" value="FTSW_RODA_SPOVE"/>
    <property type="match status" value="1"/>
</dbReference>
<dbReference type="InterPro" id="IPR001182">
    <property type="entry name" value="FtsW/RodA"/>
</dbReference>
<feature type="transmembrane region" description="Helical" evidence="16">
    <location>
        <begin position="145"/>
        <end position="164"/>
    </location>
</feature>
<evidence type="ECO:0000256" key="16">
    <source>
        <dbReference type="SAM" id="Phobius"/>
    </source>
</evidence>
<keyword evidence="18" id="KW-1185">Reference proteome</keyword>
<dbReference type="InterPro" id="IPR018365">
    <property type="entry name" value="Cell_cycle_FtsW-rel_CS"/>
</dbReference>
<proteinExistence type="inferred from homology"/>
<evidence type="ECO:0000256" key="14">
    <source>
        <dbReference type="ARBA" id="ARBA00044770"/>
    </source>
</evidence>
<keyword evidence="4 16" id="KW-0812">Transmembrane</keyword>
<evidence type="ECO:0000256" key="15">
    <source>
        <dbReference type="ARBA" id="ARBA00049902"/>
    </source>
</evidence>
<keyword evidence="6" id="KW-0573">Peptidoglycan synthesis</keyword>
<evidence type="ECO:0000256" key="4">
    <source>
        <dbReference type="ARBA" id="ARBA00022692"/>
    </source>
</evidence>
<dbReference type="PANTHER" id="PTHR30474:SF2">
    <property type="entry name" value="PEPTIDOGLYCAN GLYCOSYLTRANSFERASE FTSW-RELATED"/>
    <property type="match status" value="1"/>
</dbReference>
<feature type="transmembrane region" description="Helical" evidence="16">
    <location>
        <begin position="272"/>
        <end position="293"/>
    </location>
</feature>
<keyword evidence="8 16" id="KW-0472">Membrane</keyword>
<keyword evidence="7 16" id="KW-1133">Transmembrane helix</keyword>
<evidence type="ECO:0000256" key="5">
    <source>
        <dbReference type="ARBA" id="ARBA00022960"/>
    </source>
</evidence>
<dbReference type="Proteomes" id="UP001596303">
    <property type="component" value="Unassembled WGS sequence"/>
</dbReference>
<dbReference type="EC" id="2.4.99.28" evidence="14"/>
<evidence type="ECO:0000313" key="17">
    <source>
        <dbReference type="EMBL" id="MFC6196826.1"/>
    </source>
</evidence>
<keyword evidence="2" id="KW-0328">Glycosyltransferase</keyword>
<comment type="similarity">
    <text evidence="11">Belongs to the SEDS family. FtsW subfamily.</text>
</comment>
<feature type="transmembrane region" description="Helical" evidence="16">
    <location>
        <begin position="338"/>
        <end position="359"/>
    </location>
</feature>
<keyword evidence="5" id="KW-0133">Cell shape</keyword>
<evidence type="ECO:0000313" key="18">
    <source>
        <dbReference type="Proteomes" id="UP001596303"/>
    </source>
</evidence>
<gene>
    <name evidence="17" type="ORF">ACFQDM_01980</name>
</gene>
<evidence type="ECO:0000256" key="13">
    <source>
        <dbReference type="ARBA" id="ARBA00041418"/>
    </source>
</evidence>
<evidence type="ECO:0000256" key="2">
    <source>
        <dbReference type="ARBA" id="ARBA00022676"/>
    </source>
</evidence>
<reference evidence="18" key="1">
    <citation type="journal article" date="2019" name="Int. J. Syst. Evol. Microbiol.">
        <title>The Global Catalogue of Microorganisms (GCM) 10K type strain sequencing project: providing services to taxonomists for standard genome sequencing and annotation.</title>
        <authorList>
            <consortium name="The Broad Institute Genomics Platform"/>
            <consortium name="The Broad Institute Genome Sequencing Center for Infectious Disease"/>
            <person name="Wu L."/>
            <person name="Ma J."/>
        </authorList>
    </citation>
    <scope>NUCLEOTIDE SEQUENCE [LARGE SCALE GENOMIC DNA]</scope>
    <source>
        <strain evidence="18">CGMCC-1.15741</strain>
    </source>
</reference>
<dbReference type="PANTHER" id="PTHR30474">
    <property type="entry name" value="CELL CYCLE PROTEIN"/>
    <property type="match status" value="1"/>
</dbReference>
<evidence type="ECO:0000256" key="10">
    <source>
        <dbReference type="ARBA" id="ARBA00033270"/>
    </source>
</evidence>
<evidence type="ECO:0000256" key="11">
    <source>
        <dbReference type="ARBA" id="ARBA00038053"/>
    </source>
</evidence>
<comment type="subcellular location">
    <subcellularLocation>
        <location evidence="1">Membrane</location>
        <topology evidence="1">Multi-pass membrane protein</topology>
    </subcellularLocation>
</comment>
<dbReference type="Pfam" id="PF01098">
    <property type="entry name" value="FTSW_RODA_SPOVE"/>
    <property type="match status" value="1"/>
</dbReference>
<organism evidence="17 18">
    <name type="scientific">Ponticaulis profundi</name>
    <dbReference type="NCBI Taxonomy" id="2665222"/>
    <lineage>
        <taxon>Bacteria</taxon>
        <taxon>Pseudomonadati</taxon>
        <taxon>Pseudomonadota</taxon>
        <taxon>Alphaproteobacteria</taxon>
        <taxon>Hyphomonadales</taxon>
        <taxon>Hyphomonadaceae</taxon>
        <taxon>Ponticaulis</taxon>
    </lineage>
</organism>
<keyword evidence="3" id="KW-0808">Transferase</keyword>
<protein>
    <recommendedName>
        <fullName evidence="12">Probable peptidoglycan glycosyltransferase FtsW</fullName>
        <ecNumber evidence="14">2.4.99.28</ecNumber>
    </recommendedName>
    <alternativeName>
        <fullName evidence="13">Cell division protein FtsW</fullName>
    </alternativeName>
    <alternativeName>
        <fullName evidence="10">Cell wall polymerase</fullName>
    </alternativeName>
    <alternativeName>
        <fullName evidence="9">Peptidoglycan polymerase</fullName>
    </alternativeName>
</protein>
<evidence type="ECO:0000256" key="12">
    <source>
        <dbReference type="ARBA" id="ARBA00041185"/>
    </source>
</evidence>
<accession>A0ABW1S5K5</accession>
<comment type="caution">
    <text evidence="17">The sequence shown here is derived from an EMBL/GenBank/DDBJ whole genome shotgun (WGS) entry which is preliminary data.</text>
</comment>
<feature type="transmembrane region" description="Helical" evidence="16">
    <location>
        <begin position="82"/>
        <end position="100"/>
    </location>
</feature>
<sequence length="371" mass="39833">MARSDKSWFAEWWRTVDHGIIAGVAALFCIGMLLSLAAGPVAAADHGYTTFHYVQRHAIFVVAAALVLITTSTLSEAWARRLAFVVFLISFLLMAFVLVFGHTAGGSQRWIRVAGFSLQPSEFVKPSLVVIAAWLLAQRQTFPRVPWGVITFALFAPTVGLLLLQPDVGQTVLLSAAFVVAFFVSGLPFAWAAMFAAGSVATSVLIFFTFSHVRMRILSYFNSDVGSYQLDRAHEAIARGGLLGVGPGEGSVKDALPDPHTDFIYSVAGEELGYVACLGLILIFAFICLRGVLGASRRADPYLRAAGTGLFFLLGFQAFINIGVNVGILPTKGMTLPFISYGGSSMIASAFTLGLGLALTRKRAEFHPGIK</sequence>
<name>A0ABW1S5K5_9PROT</name>
<feature type="transmembrane region" description="Helical" evidence="16">
    <location>
        <begin position="20"/>
        <end position="38"/>
    </location>
</feature>
<comment type="catalytic activity">
    <reaction evidence="15">
        <text>[GlcNAc-(1-&gt;4)-Mur2Ac(oyl-L-Ala-gamma-D-Glu-L-Lys-D-Ala-D-Ala)](n)-di-trans,octa-cis-undecaprenyl diphosphate + beta-D-GlcNAc-(1-&gt;4)-Mur2Ac(oyl-L-Ala-gamma-D-Glu-L-Lys-D-Ala-D-Ala)-di-trans,octa-cis-undecaprenyl diphosphate = [GlcNAc-(1-&gt;4)-Mur2Ac(oyl-L-Ala-gamma-D-Glu-L-Lys-D-Ala-D-Ala)](n+1)-di-trans,octa-cis-undecaprenyl diphosphate + di-trans,octa-cis-undecaprenyl diphosphate + H(+)</text>
        <dbReference type="Rhea" id="RHEA:23708"/>
        <dbReference type="Rhea" id="RHEA-COMP:9602"/>
        <dbReference type="Rhea" id="RHEA-COMP:9603"/>
        <dbReference type="ChEBI" id="CHEBI:15378"/>
        <dbReference type="ChEBI" id="CHEBI:58405"/>
        <dbReference type="ChEBI" id="CHEBI:60033"/>
        <dbReference type="ChEBI" id="CHEBI:78435"/>
        <dbReference type="EC" id="2.4.99.28"/>
    </reaction>
</comment>
<feature type="transmembrane region" description="Helical" evidence="16">
    <location>
        <begin position="305"/>
        <end position="326"/>
    </location>
</feature>
<dbReference type="RefSeq" id="WP_377374741.1">
    <property type="nucleotide sequence ID" value="NZ_JBHSSW010000003.1"/>
</dbReference>
<feature type="transmembrane region" description="Helical" evidence="16">
    <location>
        <begin position="58"/>
        <end position="75"/>
    </location>
</feature>
<evidence type="ECO:0000256" key="6">
    <source>
        <dbReference type="ARBA" id="ARBA00022984"/>
    </source>
</evidence>
<evidence type="ECO:0000256" key="7">
    <source>
        <dbReference type="ARBA" id="ARBA00022989"/>
    </source>
</evidence>
<evidence type="ECO:0000256" key="3">
    <source>
        <dbReference type="ARBA" id="ARBA00022679"/>
    </source>
</evidence>
<evidence type="ECO:0000256" key="1">
    <source>
        <dbReference type="ARBA" id="ARBA00004141"/>
    </source>
</evidence>